<dbReference type="InterPro" id="IPR041636">
    <property type="entry name" value="RNase_J_C"/>
</dbReference>
<feature type="binding site" evidence="12">
    <location>
        <position position="412"/>
    </location>
    <ligand>
        <name>Zn(2+)</name>
        <dbReference type="ChEBI" id="CHEBI:29105"/>
        <label>1</label>
        <note>catalytic</note>
    </ligand>
</feature>
<accession>A0A7T5RJN5</accession>
<evidence type="ECO:0000256" key="11">
    <source>
        <dbReference type="PIRSR" id="PIRSR004803-2"/>
    </source>
</evidence>
<dbReference type="InterPro" id="IPR011108">
    <property type="entry name" value="RMMBL"/>
</dbReference>
<dbReference type="PANTHER" id="PTHR43694:SF1">
    <property type="entry name" value="RIBONUCLEASE J"/>
    <property type="match status" value="1"/>
</dbReference>
<comment type="similarity">
    <text evidence="9">Belongs to the metallo-beta-lactamase superfamily. RNA-metabolizing metallo-beta-lactamase-like family. Bacterial RNase J subfamily.</text>
</comment>
<dbReference type="GO" id="GO:0003723">
    <property type="term" value="F:RNA binding"/>
    <property type="evidence" value="ECO:0007669"/>
    <property type="project" value="UniProtKB-UniRule"/>
</dbReference>
<keyword evidence="1 9" id="KW-0963">Cytoplasm</keyword>
<dbReference type="GO" id="GO:0004534">
    <property type="term" value="F:5'-3' RNA exonuclease activity"/>
    <property type="evidence" value="ECO:0007669"/>
    <property type="project" value="UniProtKB-UniRule"/>
</dbReference>
<dbReference type="PIRSF" id="PIRSF004803">
    <property type="entry name" value="RnjA"/>
    <property type="match status" value="1"/>
</dbReference>
<dbReference type="HAMAP" id="MF_01491">
    <property type="entry name" value="RNase_J_bact"/>
    <property type="match status" value="1"/>
</dbReference>
<evidence type="ECO:0000256" key="7">
    <source>
        <dbReference type="ARBA" id="ARBA00022839"/>
    </source>
</evidence>
<sequence>MTPYKTLARRPMPRMPEFKIAPQKSRGHLKFVPLGGCGEVTRSMYIYEYDDDIVIIDMGLQFPEEDMPGIDYLIPNVEYLKNKKRNIRGVVITHGHYDHIGAIPHLLDVLGNPPIYTTALTRGMILKRQEDFHGSPKPKIEVITPESRLKLGSFAIEFFHVNHNIPDCVGVVLKTPAGTMVHTGDFKFDHTPVNEKPADISRISQIGKDGVLMLVSESTDAELPGHQISETDVQKSLEEIFKAARGRIIAATFASLLTRIQQLIWLSEKYGRKVLIEGYSMKQNVAVAQELGYLKVKKGTFITSKELDNFKDERVTIVCTGAQGEDHAVLMRIANNEHKTISLKPTDSVLFSSSVIPGNEATVQRLKDVLYKKAAKVYHYATMDIHAGGHAKREELKQMIDLIKPKYFIPIHGNYFMLKLHADLAENSGIPRQNIMIAEDGDIINIGRDEIKKLKERAPTDYVMVDGLGVGDIKEVVLRDRQHLAEDGIFVIIAIVDSQTGKVRTSPDIISRGFIYLKESQELLKEVRHKVRKIVEDTTTGGTHPVNWTHVKDNLREKIGQFLFSKTERRPMVLPVVIEV</sequence>
<evidence type="ECO:0000259" key="13">
    <source>
        <dbReference type="SMART" id="SM00849"/>
    </source>
</evidence>
<feature type="binding site" evidence="12">
    <location>
        <position position="69"/>
    </location>
    <ligand>
        <name>Ca(2+)</name>
        <dbReference type="ChEBI" id="CHEBI:29108"/>
    </ligand>
</feature>
<dbReference type="Gene3D" id="3.60.15.10">
    <property type="entry name" value="Ribonuclease Z/Hydroxyacylglutathione hydrolase-like"/>
    <property type="match status" value="1"/>
</dbReference>
<dbReference type="Proteomes" id="UP000595618">
    <property type="component" value="Chromosome"/>
</dbReference>
<evidence type="ECO:0000256" key="5">
    <source>
        <dbReference type="ARBA" id="ARBA00022801"/>
    </source>
</evidence>
<dbReference type="GO" id="GO:0005737">
    <property type="term" value="C:cytoplasm"/>
    <property type="evidence" value="ECO:0007669"/>
    <property type="project" value="UniProtKB-SubCell"/>
</dbReference>
<dbReference type="GO" id="GO:0004521">
    <property type="term" value="F:RNA endonuclease activity"/>
    <property type="evidence" value="ECO:0007669"/>
    <property type="project" value="UniProtKB-UniRule"/>
</dbReference>
<comment type="subunit">
    <text evidence="9">Homodimer, may be a subunit of the RNA degradosome.</text>
</comment>
<dbReference type="Pfam" id="PF22505">
    <property type="entry name" value="RNase_J_b_CASP"/>
    <property type="match status" value="1"/>
</dbReference>
<dbReference type="InterPro" id="IPR036866">
    <property type="entry name" value="RibonucZ/Hydroxyglut_hydro"/>
</dbReference>
<keyword evidence="7 9" id="KW-0269">Exonuclease</keyword>
<comment type="function">
    <text evidence="9">An RNase that has 5'-3' exonuclease and possibly endonuclease activity. Involved in maturation of rRNA and in some organisms also mRNA maturation and/or decay.</text>
</comment>
<organism evidence="14 15">
    <name type="scientific">Candidatus Sungiibacteriota bacterium</name>
    <dbReference type="NCBI Taxonomy" id="2750080"/>
    <lineage>
        <taxon>Bacteria</taxon>
        <taxon>Candidatus Sungiibacteriota</taxon>
    </lineage>
</organism>
<keyword evidence="2 9" id="KW-0540">Nuclease</keyword>
<dbReference type="GO" id="GO:0008270">
    <property type="term" value="F:zinc ion binding"/>
    <property type="evidence" value="ECO:0007669"/>
    <property type="project" value="InterPro"/>
</dbReference>
<dbReference type="EC" id="3.1.-.-" evidence="9"/>
<comment type="cofactor">
    <cofactor evidence="12">
        <name>Zn(2+)</name>
        <dbReference type="ChEBI" id="CHEBI:29105"/>
    </cofactor>
    <text evidence="12">Binds 2 Zn(2+) ions per subunit. It is not clear if Zn(2+) or Mg(2+) is physiologically important.</text>
</comment>
<keyword evidence="8 9" id="KW-0694">RNA-binding</keyword>
<dbReference type="Pfam" id="PF00753">
    <property type="entry name" value="Lactamase_B"/>
    <property type="match status" value="1"/>
</dbReference>
<feature type="binding site" evidence="12">
    <location>
        <position position="163"/>
    </location>
    <ligand>
        <name>Zn(2+)</name>
        <dbReference type="ChEBI" id="CHEBI:29105"/>
        <label>1</label>
        <note>catalytic</note>
    </ligand>
</feature>
<feature type="binding site" evidence="12">
    <location>
        <position position="99"/>
    </location>
    <ligand>
        <name>Zn(2+)</name>
        <dbReference type="ChEBI" id="CHEBI:29105"/>
        <label>1</label>
        <note>catalytic</note>
    </ligand>
</feature>
<dbReference type="Gene3D" id="3.40.50.10710">
    <property type="entry name" value="Metallo-hydrolase/oxidoreductase"/>
    <property type="match status" value="1"/>
</dbReference>
<feature type="active site" description="Proton acceptor" evidence="10">
    <location>
        <position position="390"/>
    </location>
</feature>
<feature type="binding site" evidence="12">
    <location>
        <position position="466"/>
    </location>
    <ligand>
        <name>Ca(2+)</name>
        <dbReference type="ChEBI" id="CHEBI:29108"/>
    </ligand>
</feature>
<proteinExistence type="inferred from homology"/>
<dbReference type="AlphaFoldDB" id="A0A7T5RJN5"/>
<evidence type="ECO:0000256" key="8">
    <source>
        <dbReference type="ARBA" id="ARBA00022884"/>
    </source>
</evidence>
<keyword evidence="6 12" id="KW-0862">Zinc</keyword>
<evidence type="ECO:0000256" key="6">
    <source>
        <dbReference type="ARBA" id="ARBA00022833"/>
    </source>
</evidence>
<dbReference type="GO" id="GO:0006364">
    <property type="term" value="P:rRNA processing"/>
    <property type="evidence" value="ECO:0007669"/>
    <property type="project" value="UniProtKB-UniRule"/>
</dbReference>
<dbReference type="InterPro" id="IPR001279">
    <property type="entry name" value="Metallo-B-lactamas"/>
</dbReference>
<evidence type="ECO:0000256" key="1">
    <source>
        <dbReference type="ARBA" id="ARBA00022490"/>
    </source>
</evidence>
<name>A0A7T5RJN5_9BACT</name>
<evidence type="ECO:0000256" key="9">
    <source>
        <dbReference type="HAMAP-Rule" id="MF_01491"/>
    </source>
</evidence>
<comment type="subcellular location">
    <subcellularLocation>
        <location evidence="9">Cytoplasm</location>
    </subcellularLocation>
</comment>
<dbReference type="PANTHER" id="PTHR43694">
    <property type="entry name" value="RIBONUCLEASE J"/>
    <property type="match status" value="1"/>
</dbReference>
<dbReference type="InterPro" id="IPR030854">
    <property type="entry name" value="RNase_J_bac"/>
</dbReference>
<dbReference type="CDD" id="cd07714">
    <property type="entry name" value="RNaseJ_MBL-fold"/>
    <property type="match status" value="1"/>
</dbReference>
<keyword evidence="9" id="KW-0698">rRNA processing</keyword>
<dbReference type="InterPro" id="IPR055132">
    <property type="entry name" value="RNase_J_b_CASP"/>
</dbReference>
<keyword evidence="5 9" id="KW-0378">Hydrolase</keyword>
<feature type="binding site" evidence="12">
    <location>
        <position position="185"/>
    </location>
    <ligand>
        <name>Zn(2+)</name>
        <dbReference type="ChEBI" id="CHEBI:29105"/>
        <label>1</label>
        <note>catalytic</note>
    </ligand>
</feature>
<dbReference type="InterPro" id="IPR042173">
    <property type="entry name" value="RNase_J_2"/>
</dbReference>
<feature type="binding site" evidence="11">
    <location>
        <begin position="386"/>
        <end position="390"/>
    </location>
    <ligand>
        <name>substrate</name>
    </ligand>
</feature>
<feature type="binding site" evidence="12">
    <location>
        <position position="98"/>
    </location>
    <ligand>
        <name>Zn(2+)</name>
        <dbReference type="ChEBI" id="CHEBI:29105"/>
        <label>1</label>
        <note>catalytic</note>
    </ligand>
</feature>
<evidence type="ECO:0000256" key="4">
    <source>
        <dbReference type="ARBA" id="ARBA00022759"/>
    </source>
</evidence>
<evidence type="ECO:0000313" key="14">
    <source>
        <dbReference type="EMBL" id="QQG45344.1"/>
    </source>
</evidence>
<feature type="binding site" evidence="12">
    <location>
        <position position="96"/>
    </location>
    <ligand>
        <name>Zn(2+)</name>
        <dbReference type="ChEBI" id="CHEBI:29105"/>
        <label>1</label>
        <note>catalytic</note>
    </ligand>
</feature>
<feature type="binding site" evidence="12">
    <location>
        <position position="94"/>
    </location>
    <ligand>
        <name>Zn(2+)</name>
        <dbReference type="ChEBI" id="CHEBI:29105"/>
        <label>1</label>
        <note>catalytic</note>
    </ligand>
</feature>
<dbReference type="EMBL" id="CP066690">
    <property type="protein sequence ID" value="QQG45344.1"/>
    <property type="molecule type" value="Genomic_DNA"/>
</dbReference>
<comment type="cofactor">
    <cofactor evidence="12">
        <name>Ca(2+)</name>
        <dbReference type="ChEBI" id="CHEBI:29108"/>
    </cofactor>
    <text evidence="12">Binds 1 Ca(2+) cation per subunit. Seen in 1 crystal structure, it is not clear if it is physiologically important.</text>
</comment>
<evidence type="ECO:0000256" key="10">
    <source>
        <dbReference type="PIRSR" id="PIRSR004803-1"/>
    </source>
</evidence>
<evidence type="ECO:0000313" key="15">
    <source>
        <dbReference type="Proteomes" id="UP000595618"/>
    </source>
</evidence>
<dbReference type="InterPro" id="IPR004613">
    <property type="entry name" value="RNase_J"/>
</dbReference>
<keyword evidence="12" id="KW-0106">Calcium</keyword>
<feature type="binding site" evidence="12">
    <location>
        <position position="71"/>
    </location>
    <ligand>
        <name>Ca(2+)</name>
        <dbReference type="ChEBI" id="CHEBI:29108"/>
    </ligand>
</feature>
<dbReference type="Gene3D" id="3.10.20.580">
    <property type="match status" value="1"/>
</dbReference>
<feature type="active site" description="Proton donor" evidence="10">
    <location>
        <position position="217"/>
    </location>
</feature>
<dbReference type="Pfam" id="PF17770">
    <property type="entry name" value="RNase_J_C"/>
    <property type="match status" value="1"/>
</dbReference>
<dbReference type="Pfam" id="PF07521">
    <property type="entry name" value="RMMBL"/>
    <property type="match status" value="1"/>
</dbReference>
<evidence type="ECO:0000256" key="2">
    <source>
        <dbReference type="ARBA" id="ARBA00022722"/>
    </source>
</evidence>
<evidence type="ECO:0000256" key="12">
    <source>
        <dbReference type="PIRSR" id="PIRSR004803-3"/>
    </source>
</evidence>
<keyword evidence="4 9" id="KW-0255">Endonuclease</keyword>
<keyword evidence="3 12" id="KW-0479">Metal-binding</keyword>
<feature type="domain" description="Metallo-beta-lactamase" evidence="13">
    <location>
        <begin position="41"/>
        <end position="247"/>
    </location>
</feature>
<evidence type="ECO:0000256" key="3">
    <source>
        <dbReference type="ARBA" id="ARBA00022723"/>
    </source>
</evidence>
<gene>
    <name evidence="9" type="primary">rnj</name>
    <name evidence="14" type="ORF">HYW89_00170</name>
</gene>
<comment type="caution">
    <text evidence="9">Lacks conserved residue(s) required for the propagation of feature annotation.</text>
</comment>
<dbReference type="SMART" id="SM00849">
    <property type="entry name" value="Lactamase_B"/>
    <property type="match status" value="1"/>
</dbReference>
<dbReference type="NCBIfam" id="TIGR00649">
    <property type="entry name" value="MG423"/>
    <property type="match status" value="1"/>
</dbReference>
<protein>
    <recommendedName>
        <fullName evidence="9">Ribonuclease J</fullName>
        <shortName evidence="9">RNase J</shortName>
        <ecNumber evidence="9">3.1.-.-</ecNumber>
    </recommendedName>
</protein>
<reference evidence="14 15" key="1">
    <citation type="submission" date="2020-07" db="EMBL/GenBank/DDBJ databases">
        <title>Huge and variable diversity of episymbiotic CPR bacteria and DPANN archaea in groundwater ecosystems.</title>
        <authorList>
            <person name="He C.Y."/>
            <person name="Keren R."/>
            <person name="Whittaker M."/>
            <person name="Farag I.F."/>
            <person name="Doudna J."/>
            <person name="Cate J.H.D."/>
            <person name="Banfield J.F."/>
        </authorList>
    </citation>
    <scope>NUCLEOTIDE SEQUENCE [LARGE SCALE GENOMIC DNA]</scope>
    <source>
        <strain evidence="14">NC_groundwater_541_Ag_S-0.1um_46_50</strain>
    </source>
</reference>
<dbReference type="SUPFAM" id="SSF56281">
    <property type="entry name" value="Metallo-hydrolase/oxidoreductase"/>
    <property type="match status" value="1"/>
</dbReference>